<dbReference type="SUPFAM" id="SSF64438">
    <property type="entry name" value="CNF1/YfiH-like putative cysteine hydrolases"/>
    <property type="match status" value="1"/>
</dbReference>
<evidence type="ECO:0000256" key="1">
    <source>
        <dbReference type="ARBA" id="ARBA00000553"/>
    </source>
</evidence>
<dbReference type="CDD" id="cd16833">
    <property type="entry name" value="YfiH"/>
    <property type="match status" value="1"/>
</dbReference>
<evidence type="ECO:0000313" key="12">
    <source>
        <dbReference type="EMBL" id="BBK24223.1"/>
    </source>
</evidence>
<dbReference type="NCBIfam" id="TIGR00726">
    <property type="entry name" value="peptidoglycan editing factor PgeF"/>
    <property type="match status" value="1"/>
</dbReference>
<dbReference type="EMBL" id="AP019697">
    <property type="protein sequence ID" value="BBK24223.1"/>
    <property type="molecule type" value="Genomic_DNA"/>
</dbReference>
<evidence type="ECO:0000313" key="13">
    <source>
        <dbReference type="Proteomes" id="UP000320585"/>
    </source>
</evidence>
<dbReference type="Pfam" id="PF02578">
    <property type="entry name" value="Cu-oxidase_4"/>
    <property type="match status" value="1"/>
</dbReference>
<dbReference type="InterPro" id="IPR011324">
    <property type="entry name" value="Cytotoxic_necrot_fac-like_cat"/>
</dbReference>
<dbReference type="InterPro" id="IPR038371">
    <property type="entry name" value="Cu_polyphenol_OxRdtase_sf"/>
</dbReference>
<proteinExistence type="inferred from homology"/>
<comment type="catalytic activity">
    <reaction evidence="1">
        <text>inosine + phosphate = alpha-D-ribose 1-phosphate + hypoxanthine</text>
        <dbReference type="Rhea" id="RHEA:27646"/>
        <dbReference type="ChEBI" id="CHEBI:17368"/>
        <dbReference type="ChEBI" id="CHEBI:17596"/>
        <dbReference type="ChEBI" id="CHEBI:43474"/>
        <dbReference type="ChEBI" id="CHEBI:57720"/>
        <dbReference type="EC" id="2.4.2.1"/>
    </reaction>
    <physiologicalReaction direction="left-to-right" evidence="1">
        <dbReference type="Rhea" id="RHEA:27647"/>
    </physiologicalReaction>
</comment>
<keyword evidence="5" id="KW-0479">Metal-binding</keyword>
<gene>
    <name evidence="12" type="ORF">Dia5BBH33_01580</name>
</gene>
<dbReference type="PANTHER" id="PTHR30616">
    <property type="entry name" value="UNCHARACTERIZED PROTEIN YFIH"/>
    <property type="match status" value="1"/>
</dbReference>
<dbReference type="KEGG" id="dho:Dia5BBH33_01580"/>
<dbReference type="Proteomes" id="UP000320585">
    <property type="component" value="Chromosome"/>
</dbReference>
<protein>
    <recommendedName>
        <fullName evidence="11">Purine nucleoside phosphorylase</fullName>
    </recommendedName>
</protein>
<evidence type="ECO:0000256" key="11">
    <source>
        <dbReference type="RuleBase" id="RU361274"/>
    </source>
</evidence>
<comment type="similarity">
    <text evidence="3 11">Belongs to the purine nucleoside phosphorylase YfiH/LACC1 family.</text>
</comment>
<dbReference type="RefSeq" id="WP_143332160.1">
    <property type="nucleotide sequence ID" value="NZ_AP019697.1"/>
</dbReference>
<dbReference type="InterPro" id="IPR003730">
    <property type="entry name" value="Cu_polyphenol_OxRdtase"/>
</dbReference>
<comment type="catalytic activity">
    <reaction evidence="10">
        <text>S-methyl-5'-thioadenosine + phosphate = 5-(methylsulfanyl)-alpha-D-ribose 1-phosphate + adenine</text>
        <dbReference type="Rhea" id="RHEA:11852"/>
        <dbReference type="ChEBI" id="CHEBI:16708"/>
        <dbReference type="ChEBI" id="CHEBI:17509"/>
        <dbReference type="ChEBI" id="CHEBI:43474"/>
        <dbReference type="ChEBI" id="CHEBI:58533"/>
        <dbReference type="EC" id="2.4.2.28"/>
    </reaction>
    <physiologicalReaction direction="left-to-right" evidence="10">
        <dbReference type="Rhea" id="RHEA:11853"/>
    </physiologicalReaction>
</comment>
<comment type="catalytic activity">
    <reaction evidence="9">
        <text>adenosine + phosphate = alpha-D-ribose 1-phosphate + adenine</text>
        <dbReference type="Rhea" id="RHEA:27642"/>
        <dbReference type="ChEBI" id="CHEBI:16335"/>
        <dbReference type="ChEBI" id="CHEBI:16708"/>
        <dbReference type="ChEBI" id="CHEBI:43474"/>
        <dbReference type="ChEBI" id="CHEBI:57720"/>
        <dbReference type="EC" id="2.4.2.1"/>
    </reaction>
    <physiologicalReaction direction="left-to-right" evidence="9">
        <dbReference type="Rhea" id="RHEA:27643"/>
    </physiologicalReaction>
</comment>
<dbReference type="AlphaFoldDB" id="A0A8E4DFC5"/>
<comment type="catalytic activity">
    <reaction evidence="8">
        <text>adenosine + H2O + H(+) = inosine + NH4(+)</text>
        <dbReference type="Rhea" id="RHEA:24408"/>
        <dbReference type="ChEBI" id="CHEBI:15377"/>
        <dbReference type="ChEBI" id="CHEBI:15378"/>
        <dbReference type="ChEBI" id="CHEBI:16335"/>
        <dbReference type="ChEBI" id="CHEBI:17596"/>
        <dbReference type="ChEBI" id="CHEBI:28938"/>
        <dbReference type="EC" id="3.5.4.4"/>
    </reaction>
    <physiologicalReaction direction="left-to-right" evidence="8">
        <dbReference type="Rhea" id="RHEA:24409"/>
    </physiologicalReaction>
</comment>
<evidence type="ECO:0000256" key="2">
    <source>
        <dbReference type="ARBA" id="ARBA00003215"/>
    </source>
</evidence>
<keyword evidence="6" id="KW-0378">Hydrolase</keyword>
<evidence type="ECO:0000256" key="3">
    <source>
        <dbReference type="ARBA" id="ARBA00007353"/>
    </source>
</evidence>
<comment type="function">
    <text evidence="2">Purine nucleoside enzyme that catalyzes the phosphorolysis of adenosine and inosine nucleosides, yielding D-ribose 1-phosphate and the respective free bases, adenine and hypoxanthine. Also catalyzes the phosphorolysis of S-methyl-5'-thioadenosine into adenine and S-methyl-5-thio-alpha-D-ribose 1-phosphate. Also has adenosine deaminase activity.</text>
</comment>
<evidence type="ECO:0000256" key="6">
    <source>
        <dbReference type="ARBA" id="ARBA00022801"/>
    </source>
</evidence>
<keyword evidence="7" id="KW-0862">Zinc</keyword>
<evidence type="ECO:0000256" key="7">
    <source>
        <dbReference type="ARBA" id="ARBA00022833"/>
    </source>
</evidence>
<dbReference type="GeneID" id="92715380"/>
<accession>A0A8E4DFC5</accession>
<dbReference type="GO" id="GO:0017061">
    <property type="term" value="F:S-methyl-5-thioadenosine phosphorylase activity"/>
    <property type="evidence" value="ECO:0007669"/>
    <property type="project" value="UniProtKB-EC"/>
</dbReference>
<dbReference type="GO" id="GO:0005507">
    <property type="term" value="F:copper ion binding"/>
    <property type="evidence" value="ECO:0007669"/>
    <property type="project" value="TreeGrafter"/>
</dbReference>
<evidence type="ECO:0000256" key="8">
    <source>
        <dbReference type="ARBA" id="ARBA00047989"/>
    </source>
</evidence>
<evidence type="ECO:0000256" key="4">
    <source>
        <dbReference type="ARBA" id="ARBA00022679"/>
    </source>
</evidence>
<dbReference type="OrthoDB" id="4279at2"/>
<evidence type="ECO:0000256" key="10">
    <source>
        <dbReference type="ARBA" id="ARBA00049893"/>
    </source>
</evidence>
<keyword evidence="4" id="KW-0808">Transferase</keyword>
<evidence type="ECO:0000256" key="5">
    <source>
        <dbReference type="ARBA" id="ARBA00022723"/>
    </source>
</evidence>
<name>A0A8E4DFC5_9FIRM</name>
<evidence type="ECO:0000256" key="9">
    <source>
        <dbReference type="ARBA" id="ARBA00048968"/>
    </source>
</evidence>
<keyword evidence="13" id="KW-1185">Reference proteome</keyword>
<dbReference type="PANTHER" id="PTHR30616:SF2">
    <property type="entry name" value="PURINE NUCLEOSIDE PHOSPHORYLASE LACC1"/>
    <property type="match status" value="1"/>
</dbReference>
<organism evidence="12 13">
    <name type="scientific">Dialister hominis</name>
    <dbReference type="NCBI Taxonomy" id="2582419"/>
    <lineage>
        <taxon>Bacteria</taxon>
        <taxon>Bacillati</taxon>
        <taxon>Bacillota</taxon>
        <taxon>Negativicutes</taxon>
        <taxon>Veillonellales</taxon>
        <taxon>Veillonellaceae</taxon>
        <taxon>Dialister</taxon>
    </lineage>
</organism>
<dbReference type="Gene3D" id="3.60.140.10">
    <property type="entry name" value="CNF1/YfiH-like putative cysteine hydrolases"/>
    <property type="match status" value="1"/>
</dbReference>
<dbReference type="GO" id="GO:0016787">
    <property type="term" value="F:hydrolase activity"/>
    <property type="evidence" value="ECO:0007669"/>
    <property type="project" value="UniProtKB-KW"/>
</dbReference>
<reference evidence="13" key="1">
    <citation type="submission" date="2019-05" db="EMBL/GenBank/DDBJ databases">
        <title>Complete genome sequencing of Dialister sp. strain 5BBH33.</title>
        <authorList>
            <person name="Sakamoto M."/>
            <person name="Murakami T."/>
            <person name="Mori H."/>
        </authorList>
    </citation>
    <scope>NUCLEOTIDE SEQUENCE [LARGE SCALE GENOMIC DNA]</scope>
    <source>
        <strain evidence="13">5BBH33</strain>
    </source>
</reference>
<sequence>MTIQKKNGVSYLTFDVFENAPLTAAVSCRDGGVSQGFFTSLNMGLHVGDDPSLVVENRKRFFDALGADSRTLINCSQVHGTHIEIVGKEDCGRGALSLDTAIPDTDGLITNEANVPITMNYADCTPLFFYDPKGVIALSHGGWRGTAGNIVGKTISMMEKKYGSKREDIRAAIGPAIGLECFEVGRDVIEAMKALFTDEEMKKLSCTKENGKFLFDLPGANHVLMRKAGIAEDHIEDCGICTYCHDDIFYSYRKAGGKTGRHMAVMMLKN</sequence>